<proteinExistence type="predicted"/>
<evidence type="ECO:0000256" key="3">
    <source>
        <dbReference type="PROSITE-ProRule" id="PRU00221"/>
    </source>
</evidence>
<keyword evidence="1 3" id="KW-0853">WD repeat</keyword>
<feature type="region of interest" description="Disordered" evidence="4">
    <location>
        <begin position="2170"/>
        <end position="2223"/>
    </location>
</feature>
<protein>
    <recommendedName>
        <fullName evidence="6">RAVE complex protein Rav1 C-terminal domain-containing protein</fullName>
    </recommendedName>
</protein>
<feature type="region of interest" description="Disordered" evidence="4">
    <location>
        <begin position="1840"/>
        <end position="1953"/>
    </location>
</feature>
<dbReference type="SUPFAM" id="SSF50978">
    <property type="entry name" value="WD40 repeat-like"/>
    <property type="match status" value="3"/>
</dbReference>
<feature type="repeat" description="WD" evidence="3">
    <location>
        <begin position="456"/>
        <end position="487"/>
    </location>
</feature>
<feature type="compositionally biased region" description="Polar residues" evidence="4">
    <location>
        <begin position="1920"/>
        <end position="1932"/>
    </location>
</feature>
<evidence type="ECO:0000256" key="1">
    <source>
        <dbReference type="ARBA" id="ARBA00022574"/>
    </source>
</evidence>
<dbReference type="Pfam" id="PF12234">
    <property type="entry name" value="Rav1p_C"/>
    <property type="match status" value="1"/>
</dbReference>
<comment type="caution">
    <text evidence="7">The sequence shown here is derived from an EMBL/GenBank/DDBJ whole genome shotgun (WGS) entry which is preliminary data.</text>
</comment>
<keyword evidence="5" id="KW-0812">Transmembrane</keyword>
<feature type="compositionally biased region" description="Low complexity" evidence="4">
    <location>
        <begin position="1933"/>
        <end position="1949"/>
    </location>
</feature>
<keyword evidence="5" id="KW-0472">Membrane</keyword>
<reference evidence="7 8" key="1">
    <citation type="submission" date="2024-04" db="EMBL/GenBank/DDBJ databases">
        <title>Tritrichomonas musculus Genome.</title>
        <authorList>
            <person name="Alves-Ferreira E."/>
            <person name="Grigg M."/>
            <person name="Lorenzi H."/>
            <person name="Galac M."/>
        </authorList>
    </citation>
    <scope>NUCLEOTIDE SEQUENCE [LARGE SCALE GENOMIC DNA]</scope>
    <source>
        <strain evidence="7 8">EAF2021</strain>
    </source>
</reference>
<dbReference type="InterPro" id="IPR019775">
    <property type="entry name" value="WD40_repeat_CS"/>
</dbReference>
<dbReference type="PANTHER" id="PTHR13950">
    <property type="entry name" value="RABCONNECTIN-RELATED"/>
    <property type="match status" value="1"/>
</dbReference>
<feature type="compositionally biased region" description="Basic and acidic residues" evidence="4">
    <location>
        <begin position="1864"/>
        <end position="1881"/>
    </location>
</feature>
<dbReference type="SMART" id="SM00320">
    <property type="entry name" value="WD40"/>
    <property type="match status" value="7"/>
</dbReference>
<sequence>MENLLTIEPVLLNPGASNADYPHCLGLTFFRGKLIMAYGSCNQVIVATSTLSIIASLDDHSPKSTVTAVSWAPYSGRLASAADDNKIIIYEPISEKQSGSLGWHYLKSIDFSGQYITCLSWSLWDYTFCTCNNDFTIYHTNSNQFIPGLKDAKEVMHMKEVARFHTKTIFCSHSRDSRLILTIPYQSKEVIIYHRREKTTNEYCQIHLSHPSIVKSARWRTSDQIHERCFFMTIAEDHILRIWSETCVNEQLMFSVVAAIPAKYHITAANFISTASRLVQNNPIVLKSATHTYVHHDDNILINMIGNTNKVRSDVYVNGHGHDQIYDRDIRETNIASQKELDRNHFYILTVNNEQEIVIWEILGISSNVRTTPKIVGYSHPVLLGSTSVNQLYAYCRLESEFTHINDSNFVGKPSSMLMVIQNNETKVITSLDVSIFKRTLQSTRTRMRREYLMSIHGHQSTIRSIRVHPTTSFMASLDHNENVLLWRYNDTDVYDPCHLITFYCQLNIKLKEIAWFPKKDKLLASNGEKFMIINVPVITDDPIVEVEPVYLDYIQPQDTTYIINDVDFLPPEEAKEQYEKEVKKRKVDPTKNLKAHHLISVNIALQLMDQSYILYAASEKIINVMRLQNSQLQCLKRIKRKSSNKSKEHNFVDCASVYISRILPLTGASICFFATKHAVFCTILAESTITPQNANKSIEVEKCIEIKDHEIISLCVAHPAYLFIACETVIYVCIRISSSYHQFKILHTINIEGYVPLKMRCIPSGIFSVMSKDGIHLYYPVRESYSYLNSNLNWKPFASVQTPKSCAHSDLEWTLDGILVYSMGRQLYSLTKYMHTFFLKSDINKKLPTIHQTLSKYSRMIPDIHPSILIPIAISGRQNLTLNLLNFLNENYNNKESHFIYSNLILHQSREKSENAPFKGDINKLLSELTEKLTDQPLPEFNEEDNKILLEFIKKLPAMMAITTDSVDKIALPVARAITLTSEHMIPFDLVQLAYMSQEQLNILDMIDFSIWESIENSGVFYWIKDIQSLSDRLVKFAIASFHDNQHLSILVLVILQKFIILKSLFTKSGDNPRGQFFSRDFTQKKNQNSAEKNAYSALKKHDYHIAAALFFLADKLSIAIHIVMENIQDASLAYFFARCYDLKNENVINPDVKKEDATNPVNSFATFLTEKAIPYATKKLDFAAVDYFNRKLDPELSYNVDDRYQSELAGNVTDSSQFFGDMRFVTCELLRTTIEQKSYLSLCFLLSGHYLLSALFMKYFDLTTNHKKKEDSTNNKGLPMKISSSIGNLKAESKNKISMDDLMAKQVEDDDLTSDDNDDQDNDIDSVNEFSFGYCGTGFDDLSIDYSSESSSADDDESSTSKIRNNQSDRFRNTPLLRNSPSITAYLHQSGLMNQTKSRFYTGLYSREYSLNFPQKLSKLIENNLNGTGIKFLDWFIMVIGFNIARNRLESFIESQYDFEVLDLLVDQIIPEVQSTEKQLNLKNNQLLNYLIRSCKRRGFVFRRLLLIADDDDKRQYVMEICSSLSKLPDQMMGSSLTSQQVSQIAMTLKCVIRFINQVKPFTNPKQDELYFFVYISIMSALYIVAVFYHNVDLMTKILSFKFPDLTPFQESLLVEFVAFDEKNISKKEIGRDTNYFSFMKSSILKRFIICPSNCNPSIFETFVAAQVDFMFIDSFYRRLAPLWNDEMKRLKLKKYSKYIQMIIMSIKKLRDSQAQYFTYATLNMKHFSNFNLLHGIRSDDENDQQLNELIKQQLNAYGRKKLVKLYCKSIISRYSYSIKDREKKKNMRSGFILKHMKFTENIHSDVIDVCFTYDGSTLLVLTRNGIKSYSMTTIDTDESSVSYSKSKAKPTESSNSLLVDESGKIDIPPKKTTKRNEKDDDEEEEEEEENNNHEIVDSSEGSDKSFDESTDNEDSDTNSFCDQYSEITRPSTPNTTVSTIPTSPSTENNNQVASLYSTRFQSLIKRHPNKNMVLLAKDGGVSIMSFDNKNNKLSSETYNFQSNKQSACTGVAFSSDGTMFAASRESQVDLYSFFVKENNSNSGSKSGGIDDELQSIKKTPFTVIQTYSSQVLGVGFIKGTGVVVTLQTPSSQCYANIAFWDVFMQNTMIASLSLNENEGIVTSMAYSSLYSLLFVGTTKGTVFTIDIKTFQIINRFRIYSLHSHKSKKKDKKEKDKKEKEKDKDKDKKEKEKDKDKDKKEKDKDKDKKEKKHKEKKDKEKKLTKKEIKEKVCGVSAMFIDDDQTFLATGSTNGKLKIWDILTSKLLQHEKVFGDKNKKVEVTSIDFYNNIFCVSGGQQIKLFNYTLPQHMHSHKHKHEKK</sequence>
<evidence type="ECO:0000256" key="2">
    <source>
        <dbReference type="ARBA" id="ARBA00022737"/>
    </source>
</evidence>
<feature type="repeat" description="WD" evidence="3">
    <location>
        <begin position="2237"/>
        <end position="2271"/>
    </location>
</feature>
<feature type="domain" description="RAVE complex protein Rav1 C-terminal" evidence="6">
    <location>
        <begin position="767"/>
        <end position="1151"/>
    </location>
</feature>
<dbReference type="InterPro" id="IPR001680">
    <property type="entry name" value="WD40_rpt"/>
</dbReference>
<keyword evidence="8" id="KW-1185">Reference proteome</keyword>
<evidence type="ECO:0000313" key="8">
    <source>
        <dbReference type="Proteomes" id="UP001470230"/>
    </source>
</evidence>
<feature type="region of interest" description="Disordered" evidence="4">
    <location>
        <begin position="1350"/>
        <end position="1377"/>
    </location>
</feature>
<dbReference type="Pfam" id="PF00400">
    <property type="entry name" value="WD40"/>
    <property type="match status" value="3"/>
</dbReference>
<feature type="compositionally biased region" description="Basic and acidic residues" evidence="4">
    <location>
        <begin position="1893"/>
        <end position="1910"/>
    </location>
</feature>
<feature type="compositionally biased region" description="Acidic residues" evidence="4">
    <location>
        <begin position="1882"/>
        <end position="1892"/>
    </location>
</feature>
<gene>
    <name evidence="7" type="ORF">M9Y10_044596</name>
</gene>
<name>A0ABR2JU10_9EUKA</name>
<feature type="transmembrane region" description="Helical" evidence="5">
    <location>
        <begin position="1241"/>
        <end position="1262"/>
    </location>
</feature>
<accession>A0ABR2JU10</accession>
<dbReference type="Proteomes" id="UP001470230">
    <property type="component" value="Unassembled WGS sequence"/>
</dbReference>
<dbReference type="InterPro" id="IPR052208">
    <property type="entry name" value="DmX-like/RAVE_component"/>
</dbReference>
<dbReference type="PANTHER" id="PTHR13950:SF9">
    <property type="entry name" value="RABCONNECTIN-3A"/>
    <property type="match status" value="1"/>
</dbReference>
<keyword evidence="5" id="KW-1133">Transmembrane helix</keyword>
<feature type="transmembrane region" description="Helical" evidence="5">
    <location>
        <begin position="1572"/>
        <end position="1591"/>
    </location>
</feature>
<evidence type="ECO:0000313" key="7">
    <source>
        <dbReference type="EMBL" id="KAK8881958.1"/>
    </source>
</evidence>
<dbReference type="InterPro" id="IPR015943">
    <property type="entry name" value="WD40/YVTN_repeat-like_dom_sf"/>
</dbReference>
<keyword evidence="2" id="KW-0677">Repeat</keyword>
<dbReference type="PROSITE" id="PS00678">
    <property type="entry name" value="WD_REPEATS_1"/>
    <property type="match status" value="1"/>
</dbReference>
<organism evidence="7 8">
    <name type="scientific">Tritrichomonas musculus</name>
    <dbReference type="NCBI Taxonomy" id="1915356"/>
    <lineage>
        <taxon>Eukaryota</taxon>
        <taxon>Metamonada</taxon>
        <taxon>Parabasalia</taxon>
        <taxon>Tritrichomonadida</taxon>
        <taxon>Tritrichomonadidae</taxon>
        <taxon>Tritrichomonas</taxon>
    </lineage>
</organism>
<evidence type="ECO:0000256" key="4">
    <source>
        <dbReference type="SAM" id="MobiDB-lite"/>
    </source>
</evidence>
<evidence type="ECO:0000256" key="5">
    <source>
        <dbReference type="SAM" id="Phobius"/>
    </source>
</evidence>
<feature type="compositionally biased region" description="Basic and acidic residues" evidence="4">
    <location>
        <begin position="2175"/>
        <end position="2210"/>
    </location>
</feature>
<dbReference type="InterPro" id="IPR022033">
    <property type="entry name" value="Rav1p_C"/>
</dbReference>
<dbReference type="PROSITE" id="PS50082">
    <property type="entry name" value="WD_REPEATS_2"/>
    <property type="match status" value="2"/>
</dbReference>
<dbReference type="EMBL" id="JAPFFF010000009">
    <property type="protein sequence ID" value="KAK8881958.1"/>
    <property type="molecule type" value="Genomic_DNA"/>
</dbReference>
<dbReference type="InterPro" id="IPR036322">
    <property type="entry name" value="WD40_repeat_dom_sf"/>
</dbReference>
<feature type="compositionally biased region" description="Polar residues" evidence="4">
    <location>
        <begin position="1840"/>
        <end position="1860"/>
    </location>
</feature>
<evidence type="ECO:0000259" key="6">
    <source>
        <dbReference type="Pfam" id="PF12234"/>
    </source>
</evidence>
<dbReference type="Gene3D" id="2.130.10.10">
    <property type="entry name" value="YVTN repeat-like/Quinoprotein amine dehydrogenase"/>
    <property type="match status" value="4"/>
</dbReference>